<keyword evidence="6" id="KW-0812">Transmembrane</keyword>
<organism evidence="8 9">
    <name type="scientific">Saponaria officinalis</name>
    <name type="common">Common soapwort</name>
    <name type="synonym">Lychnis saponaria</name>
    <dbReference type="NCBI Taxonomy" id="3572"/>
    <lineage>
        <taxon>Eukaryota</taxon>
        <taxon>Viridiplantae</taxon>
        <taxon>Streptophyta</taxon>
        <taxon>Embryophyta</taxon>
        <taxon>Tracheophyta</taxon>
        <taxon>Spermatophyta</taxon>
        <taxon>Magnoliopsida</taxon>
        <taxon>eudicotyledons</taxon>
        <taxon>Gunneridae</taxon>
        <taxon>Pentapetalae</taxon>
        <taxon>Caryophyllales</taxon>
        <taxon>Caryophyllaceae</taxon>
        <taxon>Caryophylleae</taxon>
        <taxon>Saponaria</taxon>
    </lineage>
</organism>
<keyword evidence="4" id="KW-0735">Signal-anchor</keyword>
<feature type="domain" description="Exostosin GT47" evidence="7">
    <location>
        <begin position="70"/>
        <end position="403"/>
    </location>
</feature>
<dbReference type="InterPro" id="IPR004263">
    <property type="entry name" value="Exostosin"/>
</dbReference>
<dbReference type="PANTHER" id="PTHR11062:SF48">
    <property type="entry name" value="OJ1485_B09.5 PROTEIN"/>
    <property type="match status" value="1"/>
</dbReference>
<dbReference type="GO" id="GO:0000139">
    <property type="term" value="C:Golgi membrane"/>
    <property type="evidence" value="ECO:0007669"/>
    <property type="project" value="UniProtKB-SubCell"/>
</dbReference>
<keyword evidence="5" id="KW-0333">Golgi apparatus</keyword>
<keyword evidence="6" id="KW-0472">Membrane</keyword>
<dbReference type="GO" id="GO:0016757">
    <property type="term" value="F:glycosyltransferase activity"/>
    <property type="evidence" value="ECO:0007669"/>
    <property type="project" value="UniProtKB-KW"/>
</dbReference>
<accession>A0AAW1HGT2</accession>
<evidence type="ECO:0000256" key="4">
    <source>
        <dbReference type="ARBA" id="ARBA00022968"/>
    </source>
</evidence>
<comment type="similarity">
    <text evidence="2">Belongs to the glycosyltransferase 47 family.</text>
</comment>
<dbReference type="AlphaFoldDB" id="A0AAW1HGT2"/>
<feature type="transmembrane region" description="Helical" evidence="6">
    <location>
        <begin position="21"/>
        <end position="41"/>
    </location>
</feature>
<keyword evidence="6" id="KW-1133">Transmembrane helix</keyword>
<dbReference type="InterPro" id="IPR040911">
    <property type="entry name" value="Exostosin_GT47"/>
</dbReference>
<evidence type="ECO:0000256" key="5">
    <source>
        <dbReference type="ARBA" id="ARBA00023034"/>
    </source>
</evidence>
<name>A0AAW1HGT2_SAPOF</name>
<gene>
    <name evidence="8" type="ORF">RND81_11G005800</name>
</gene>
<evidence type="ECO:0000256" key="2">
    <source>
        <dbReference type="ARBA" id="ARBA00010271"/>
    </source>
</evidence>
<comment type="caution">
    <text evidence="8">The sequence shown here is derived from an EMBL/GenBank/DDBJ whole genome shotgun (WGS) entry which is preliminary data.</text>
</comment>
<dbReference type="PANTHER" id="PTHR11062">
    <property type="entry name" value="EXOSTOSIN HEPARAN SULFATE GLYCOSYLTRANSFERASE -RELATED"/>
    <property type="match status" value="1"/>
</dbReference>
<comment type="subcellular location">
    <subcellularLocation>
        <location evidence="1">Golgi apparatus membrane</location>
        <topology evidence="1">Single-pass type II membrane protein</topology>
    </subcellularLocation>
</comment>
<keyword evidence="3" id="KW-0328">Glycosyltransferase</keyword>
<dbReference type="Proteomes" id="UP001443914">
    <property type="component" value="Unassembled WGS sequence"/>
</dbReference>
<evidence type="ECO:0000313" key="8">
    <source>
        <dbReference type="EMBL" id="KAK9675408.1"/>
    </source>
</evidence>
<evidence type="ECO:0000313" key="9">
    <source>
        <dbReference type="Proteomes" id="UP001443914"/>
    </source>
</evidence>
<evidence type="ECO:0000259" key="7">
    <source>
        <dbReference type="Pfam" id="PF03016"/>
    </source>
</evidence>
<dbReference type="EMBL" id="JBDFQZ010000011">
    <property type="protein sequence ID" value="KAK9675408.1"/>
    <property type="molecule type" value="Genomic_DNA"/>
</dbReference>
<evidence type="ECO:0000256" key="3">
    <source>
        <dbReference type="ARBA" id="ARBA00022676"/>
    </source>
</evidence>
<evidence type="ECO:0000256" key="1">
    <source>
        <dbReference type="ARBA" id="ARBA00004323"/>
    </source>
</evidence>
<reference evidence="8" key="1">
    <citation type="submission" date="2024-03" db="EMBL/GenBank/DDBJ databases">
        <title>WGS assembly of Saponaria officinalis var. Norfolk2.</title>
        <authorList>
            <person name="Jenkins J."/>
            <person name="Shu S."/>
            <person name="Grimwood J."/>
            <person name="Barry K."/>
            <person name="Goodstein D."/>
            <person name="Schmutz J."/>
            <person name="Leebens-Mack J."/>
            <person name="Osbourn A."/>
        </authorList>
    </citation>
    <scope>NUCLEOTIDE SEQUENCE [LARGE SCALE GENOMIC DNA]</scope>
    <source>
        <strain evidence="8">JIC</strain>
    </source>
</reference>
<keyword evidence="3" id="KW-0808">Transferase</keyword>
<proteinExistence type="inferred from homology"/>
<evidence type="ECO:0000256" key="6">
    <source>
        <dbReference type="SAM" id="Phobius"/>
    </source>
</evidence>
<keyword evidence="9" id="KW-1185">Reference proteome</keyword>
<sequence>MKIEKIPQKMSFYGKNVVYNGKASLITFIFITILTISYFFMINTIDFRSHFAPFLQFQPSDEWAPPCRASPPLRVFMYDLPPRFNVGMLRSGGGDGEFPVSAENIPPWPADSGLKKQHSVEYWMMASLLSNNNININNNIENNNKNDDNYEKIRNEIEAIRVNDGEEADVYFVPFFSSLSFNVYGQNMTDPVTELDKQLQVDILKFLRESKYYQRSGGRDHVIPMHHPNAFRFLRDQVNSSILIVADFGRSSKNLSNLRKDVVAPYVHVVDSYTDDDALDPFKSRSTLLFFRGRTVRKDEGIVRAKLAKVLDGYKDVHYEESIASEESIKMSTQGMRASKFCLHPAGDTPSSCRLFDAIVSHCVPVIVSDQIELPFEDELDYSEFSLFFSTEDALKPGHMVEQLRNIPKERWLNMWKKLKNISHHYEFQYPPKREDGVNMIWRQIRHKIPSSTLDAHRSRRLKIPDWWGKRRL</sequence>
<protein>
    <recommendedName>
        <fullName evidence="7">Exostosin GT47 domain-containing protein</fullName>
    </recommendedName>
</protein>
<dbReference type="Pfam" id="PF03016">
    <property type="entry name" value="Exostosin_GT47"/>
    <property type="match status" value="1"/>
</dbReference>